<dbReference type="EMBL" id="CP086361">
    <property type="protein sequence ID" value="UNI22512.1"/>
    <property type="molecule type" value="Genomic_DNA"/>
</dbReference>
<feature type="compositionally biased region" description="Basic and acidic residues" evidence="1">
    <location>
        <begin position="101"/>
        <end position="117"/>
    </location>
</feature>
<dbReference type="AlphaFoldDB" id="A0A9Q8QNK8"/>
<proteinExistence type="predicted"/>
<dbReference type="RefSeq" id="XP_047845993.1">
    <property type="nucleotide sequence ID" value="XM_047989987.1"/>
</dbReference>
<evidence type="ECO:0008006" key="4">
    <source>
        <dbReference type="Google" id="ProtNLM"/>
    </source>
</evidence>
<dbReference type="OrthoDB" id="4356380at2759"/>
<organism evidence="2 3">
    <name type="scientific">Purpureocillium takamizusanense</name>
    <dbReference type="NCBI Taxonomy" id="2060973"/>
    <lineage>
        <taxon>Eukaryota</taxon>
        <taxon>Fungi</taxon>
        <taxon>Dikarya</taxon>
        <taxon>Ascomycota</taxon>
        <taxon>Pezizomycotina</taxon>
        <taxon>Sordariomycetes</taxon>
        <taxon>Hypocreomycetidae</taxon>
        <taxon>Hypocreales</taxon>
        <taxon>Ophiocordycipitaceae</taxon>
        <taxon>Purpureocillium</taxon>
    </lineage>
</organism>
<dbReference type="KEGG" id="ptkz:JDV02_008396"/>
<evidence type="ECO:0000313" key="2">
    <source>
        <dbReference type="EMBL" id="UNI22512.1"/>
    </source>
</evidence>
<feature type="region of interest" description="Disordered" evidence="1">
    <location>
        <begin position="101"/>
        <end position="121"/>
    </location>
</feature>
<gene>
    <name evidence="2" type="ORF">JDV02_008396</name>
</gene>
<dbReference type="Proteomes" id="UP000829364">
    <property type="component" value="Chromosome 8"/>
</dbReference>
<name>A0A9Q8QNK8_9HYPO</name>
<dbReference type="GeneID" id="72070343"/>
<sequence>MAALSRDSPLVFARVALGGLNERPDGYKRSPRSLSDPIFFSPHPLKHPVSSISSAFFRSTASLSFLQRPNPPPTTFKMKFFVAILALAATAIAAPTECKSCHKEPSHEHKPEHKEPSNNKVGNVCQSHQTVVCQGQGNGGLLSLGNILPGALGQSCSGGDVYCCSHDDVKQTGLINLDLNVQCSLTRLL</sequence>
<evidence type="ECO:0000256" key="1">
    <source>
        <dbReference type="SAM" id="MobiDB-lite"/>
    </source>
</evidence>
<reference evidence="2" key="1">
    <citation type="submission" date="2021-11" db="EMBL/GenBank/DDBJ databases">
        <title>Purpureocillium_takamizusanense_genome.</title>
        <authorList>
            <person name="Nguyen N.-H."/>
        </authorList>
    </citation>
    <scope>NUCLEOTIDE SEQUENCE</scope>
    <source>
        <strain evidence="2">PT3</strain>
    </source>
</reference>
<keyword evidence="3" id="KW-1185">Reference proteome</keyword>
<accession>A0A9Q8QNK8</accession>
<evidence type="ECO:0000313" key="3">
    <source>
        <dbReference type="Proteomes" id="UP000829364"/>
    </source>
</evidence>
<protein>
    <recommendedName>
        <fullName evidence="4">Hydrophobin</fullName>
    </recommendedName>
</protein>